<dbReference type="PANTHER" id="PTHR43223">
    <property type="entry name" value="ALKYL/ARYL-SULFATASE"/>
    <property type="match status" value="1"/>
</dbReference>
<keyword evidence="1" id="KW-0175">Coiled coil</keyword>
<sequence>MWILQLKGFEKNLTLNFLIEENYWSKFLNRILTYCPKGAQSLLLSEHLLAIKRNGKSSGNFDIKIYLVATVTLSSGVSTSVTEEIERKLRHHKSEFNPPRIITVTDGVHVAVGFGLANSILIEAQTCSILVVEYYFFVSLPSSLPKIKKKYMCAHMHTYIGMYLYKKKKDTTESNTIAQEIYKAFETSGVIDFHSKPITHYIYTHFHPDHTQGTEGYIGLSGQKREDITIIAHSRWIHANYAFLHFAGMGINWRSVRQFGSEIQPQALKDGVLDGTPKTIEPEWFYHNGIGPHLDHLPTSNKSLPFPTQVLNSTVNEVFVENLRLVIYHAPGETEDQIFIHIPDKNVLLPADNIYKLSFFFVFFFWSYFCGNLGARQQKQRQNRAFPNLYAIRGSSPRPVNAWIRSLDMMRKLKVLRRKKKQLNKNRERERKG</sequence>
<dbReference type="Gene3D" id="3.60.15.30">
    <property type="entry name" value="Metallo-beta-lactamase domain"/>
    <property type="match status" value="2"/>
</dbReference>
<dbReference type="AlphaFoldDB" id="X6PCZ1"/>
<reference evidence="3 4" key="1">
    <citation type="journal article" date="2013" name="Curr. Biol.">
        <title>The Genome of the Foraminiferan Reticulomyxa filosa.</title>
        <authorList>
            <person name="Glockner G."/>
            <person name="Hulsmann N."/>
            <person name="Schleicher M."/>
            <person name="Noegel A.A."/>
            <person name="Eichinger L."/>
            <person name="Gallinger C."/>
            <person name="Pawlowski J."/>
            <person name="Sierra R."/>
            <person name="Euteneuer U."/>
            <person name="Pillet L."/>
            <person name="Moustafa A."/>
            <person name="Platzer M."/>
            <person name="Groth M."/>
            <person name="Szafranski K."/>
            <person name="Schliwa M."/>
        </authorList>
    </citation>
    <scope>NUCLEOTIDE SEQUENCE [LARGE SCALE GENOMIC DNA]</scope>
</reference>
<dbReference type="PANTHER" id="PTHR43223:SF2">
    <property type="entry name" value="METALLO-BETA-LACTAMASE DOMAIN-CONTAINING PROTEIN"/>
    <property type="match status" value="1"/>
</dbReference>
<dbReference type="SUPFAM" id="SSF56281">
    <property type="entry name" value="Metallo-hydrolase/oxidoreductase"/>
    <property type="match status" value="1"/>
</dbReference>
<comment type="caution">
    <text evidence="3">The sequence shown here is derived from an EMBL/GenBank/DDBJ whole genome shotgun (WGS) entry which is preliminary data.</text>
</comment>
<keyword evidence="2" id="KW-0472">Membrane</keyword>
<accession>X6PCZ1</accession>
<evidence type="ECO:0000256" key="2">
    <source>
        <dbReference type="SAM" id="Phobius"/>
    </source>
</evidence>
<feature type="coiled-coil region" evidence="1">
    <location>
        <begin position="406"/>
        <end position="433"/>
    </location>
</feature>
<organism evidence="3 4">
    <name type="scientific">Reticulomyxa filosa</name>
    <dbReference type="NCBI Taxonomy" id="46433"/>
    <lineage>
        <taxon>Eukaryota</taxon>
        <taxon>Sar</taxon>
        <taxon>Rhizaria</taxon>
        <taxon>Retaria</taxon>
        <taxon>Foraminifera</taxon>
        <taxon>Monothalamids</taxon>
        <taxon>Reticulomyxidae</taxon>
        <taxon>Reticulomyxa</taxon>
    </lineage>
</organism>
<gene>
    <name evidence="3" type="ORF">RFI_00971</name>
</gene>
<dbReference type="Proteomes" id="UP000023152">
    <property type="component" value="Unassembled WGS sequence"/>
</dbReference>
<feature type="transmembrane region" description="Helical" evidence="2">
    <location>
        <begin position="354"/>
        <end position="375"/>
    </location>
</feature>
<protein>
    <recommendedName>
        <fullName evidence="5">Metallo-beta-lactamase domain-containing protein</fullName>
    </recommendedName>
</protein>
<evidence type="ECO:0000313" key="4">
    <source>
        <dbReference type="Proteomes" id="UP000023152"/>
    </source>
</evidence>
<dbReference type="EMBL" id="ASPP01001014">
    <property type="protein sequence ID" value="ETO36086.1"/>
    <property type="molecule type" value="Genomic_DNA"/>
</dbReference>
<name>X6PCZ1_RETFI</name>
<evidence type="ECO:0000313" key="3">
    <source>
        <dbReference type="EMBL" id="ETO36086.1"/>
    </source>
</evidence>
<evidence type="ECO:0000256" key="1">
    <source>
        <dbReference type="SAM" id="Coils"/>
    </source>
</evidence>
<evidence type="ECO:0008006" key="5">
    <source>
        <dbReference type="Google" id="ProtNLM"/>
    </source>
</evidence>
<keyword evidence="2" id="KW-1133">Transmembrane helix</keyword>
<keyword evidence="4" id="KW-1185">Reference proteome</keyword>
<dbReference type="InterPro" id="IPR036866">
    <property type="entry name" value="RibonucZ/Hydroxyglut_hydro"/>
</dbReference>
<proteinExistence type="predicted"/>
<dbReference type="InterPro" id="IPR052195">
    <property type="entry name" value="Bact_Alkyl/Aryl-Sulfatase"/>
</dbReference>
<keyword evidence="2" id="KW-0812">Transmembrane</keyword>